<dbReference type="InterPro" id="IPR036291">
    <property type="entry name" value="NAD(P)-bd_dom_sf"/>
</dbReference>
<dbReference type="Proteomes" id="UP000250443">
    <property type="component" value="Unassembled WGS sequence"/>
</dbReference>
<proteinExistence type="inferred from homology"/>
<feature type="binding site" evidence="5">
    <location>
        <position position="231"/>
    </location>
    <ligand>
        <name>NAD(+)</name>
        <dbReference type="ChEBI" id="CHEBI:57540"/>
    </ligand>
</feature>
<feature type="active site" description="Proton donor" evidence="5">
    <location>
        <position position="253"/>
    </location>
</feature>
<comment type="function">
    <text evidence="5">Catalyzes the oxidation of erythronate-4-phosphate to 3-hydroxy-2-oxo-4-phosphonooxybutanoate.</text>
</comment>
<dbReference type="InterPro" id="IPR029753">
    <property type="entry name" value="D-isomer_DH_CS"/>
</dbReference>
<evidence type="ECO:0000256" key="4">
    <source>
        <dbReference type="ARBA" id="ARBA00023096"/>
    </source>
</evidence>
<dbReference type="PANTHER" id="PTHR42938:SF9">
    <property type="entry name" value="FORMATE DEHYDROGENASE 1"/>
    <property type="match status" value="1"/>
</dbReference>
<name>A0A2X2CGQ5_PSELU</name>
<dbReference type="SUPFAM" id="SSF51735">
    <property type="entry name" value="NAD(P)-binding Rossmann-fold domains"/>
    <property type="match status" value="1"/>
</dbReference>
<dbReference type="InterPro" id="IPR020921">
    <property type="entry name" value="Erythronate-4-P_DHase"/>
</dbReference>
<comment type="subcellular location">
    <subcellularLocation>
        <location evidence="5">Cytoplasm</location>
    </subcellularLocation>
</comment>
<dbReference type="Pfam" id="PF02826">
    <property type="entry name" value="2-Hacid_dh_C"/>
    <property type="match status" value="1"/>
</dbReference>
<protein>
    <recommendedName>
        <fullName evidence="5">Erythronate-4-phosphate dehydrogenase</fullName>
        <ecNumber evidence="5">1.1.1.290</ecNumber>
    </recommendedName>
</protein>
<evidence type="ECO:0000259" key="8">
    <source>
        <dbReference type="Pfam" id="PF11890"/>
    </source>
</evidence>
<dbReference type="InterPro" id="IPR006140">
    <property type="entry name" value="D-isomer_DH_NAD-bd"/>
</dbReference>
<feature type="binding site" evidence="5">
    <location>
        <position position="45"/>
    </location>
    <ligand>
        <name>substrate</name>
    </ligand>
</feature>
<feature type="binding site" evidence="5">
    <location>
        <position position="66"/>
    </location>
    <ligand>
        <name>substrate</name>
    </ligand>
</feature>
<dbReference type="Gene3D" id="3.30.1370.170">
    <property type="match status" value="1"/>
</dbReference>
<dbReference type="SUPFAM" id="SSF52283">
    <property type="entry name" value="Formate/glycerate dehydrogenase catalytic domain-like"/>
    <property type="match status" value="1"/>
</dbReference>
<dbReference type="Gene3D" id="3.40.50.720">
    <property type="entry name" value="NAD(P)-binding Rossmann-like Domain"/>
    <property type="match status" value="2"/>
</dbReference>
<dbReference type="GO" id="GO:0051287">
    <property type="term" value="F:NAD binding"/>
    <property type="evidence" value="ECO:0007669"/>
    <property type="project" value="InterPro"/>
</dbReference>
<dbReference type="PROSITE" id="PS00671">
    <property type="entry name" value="D_2_HYDROXYACID_DH_3"/>
    <property type="match status" value="1"/>
</dbReference>
<feature type="domain" description="D-isomer specific 2-hydroxyacid dehydrogenase NAD-binding" evidence="7">
    <location>
        <begin position="108"/>
        <end position="255"/>
    </location>
</feature>
<dbReference type="InterPro" id="IPR006139">
    <property type="entry name" value="D-isomer_2_OHA_DH_cat_dom"/>
</dbReference>
<keyword evidence="12" id="KW-1185">Reference proteome</keyword>
<evidence type="ECO:0000256" key="1">
    <source>
        <dbReference type="ARBA" id="ARBA00022490"/>
    </source>
</evidence>
<gene>
    <name evidence="5 10" type="primary">pdxB</name>
    <name evidence="9" type="ORF">IRZ65_17445</name>
    <name evidence="10" type="ORF">NCTC11842_02585</name>
</gene>
<reference evidence="9 12" key="2">
    <citation type="submission" date="2020-10" db="EMBL/GenBank/DDBJ databases">
        <title>Genome sequences of Pseudomonas isolates.</title>
        <authorList>
            <person name="Wessels L."/>
            <person name="Reich F."/>
            <person name="Hammerl J."/>
        </authorList>
    </citation>
    <scope>NUCLEOTIDE SEQUENCE [LARGE SCALE GENOMIC DNA]</scope>
    <source>
        <strain evidence="9 12">20-MO00624-0</strain>
    </source>
</reference>
<sequence length="379" mass="41336">MRILADENIPLLDEFFGAFGSIRRMPGRAMDRAAVGEADILIVRSITPVTRALLEGSPVRFVGTCTIGTDHLDIDYLESAGIAWSSAPGCNARGVVDYVLGALLALSDARGVSLSERTYGVVGAGQVGGRLVEVLKGLNLNVLVCDPPRALSAPDDFVSLETVMEKCDVISLHAPLVRSGPDATYHLFDAERLAGLKAGTWLINACRGEVIDNKALRECLVEGADLEVVLDVWESEPEVDVELAKRCRLATPHIAGHSLEGKWRGTAMIYAAFCAWQEQRPEKALEDFLPEQWLSKIELSASATPEQALRLLCRAVYDPRNDDAAFRLSLKGGTQARRNGFDLLRKHYPQRREITGLRVYTDASPATSRIVEALGATRL</sequence>
<comment type="caution">
    <text evidence="5">Lacks conserved residue(s) required for the propagation of feature annotation.</text>
</comment>
<evidence type="ECO:0000256" key="2">
    <source>
        <dbReference type="ARBA" id="ARBA00023002"/>
    </source>
</evidence>
<comment type="pathway">
    <text evidence="5">Cofactor biosynthesis; pyridoxine 5'-phosphate biosynthesis; pyridoxine 5'-phosphate from D-erythrose 4-phosphate: step 2/5.</text>
</comment>
<feature type="active site" evidence="5">
    <location>
        <position position="207"/>
    </location>
</feature>
<comment type="catalytic activity">
    <reaction evidence="5">
        <text>4-phospho-D-erythronate + NAD(+) = (R)-3-hydroxy-2-oxo-4-phosphooxybutanoate + NADH + H(+)</text>
        <dbReference type="Rhea" id="RHEA:18829"/>
        <dbReference type="ChEBI" id="CHEBI:15378"/>
        <dbReference type="ChEBI" id="CHEBI:57540"/>
        <dbReference type="ChEBI" id="CHEBI:57945"/>
        <dbReference type="ChEBI" id="CHEBI:58538"/>
        <dbReference type="ChEBI" id="CHEBI:58766"/>
        <dbReference type="EC" id="1.1.1.290"/>
    </reaction>
</comment>
<dbReference type="GO" id="GO:0008615">
    <property type="term" value="P:pyridoxine biosynthetic process"/>
    <property type="evidence" value="ECO:0007669"/>
    <property type="project" value="UniProtKB-UniRule"/>
</dbReference>
<evidence type="ECO:0000313" key="9">
    <source>
        <dbReference type="EMBL" id="MBF8642463.1"/>
    </source>
</evidence>
<evidence type="ECO:0000313" key="12">
    <source>
        <dbReference type="Proteomes" id="UP000626180"/>
    </source>
</evidence>
<dbReference type="GO" id="GO:0033711">
    <property type="term" value="F:4-phosphoerythronate dehydrogenase activity"/>
    <property type="evidence" value="ECO:0007669"/>
    <property type="project" value="UniProtKB-EC"/>
</dbReference>
<evidence type="ECO:0000313" key="11">
    <source>
        <dbReference type="Proteomes" id="UP000250443"/>
    </source>
</evidence>
<feature type="binding site" evidence="5">
    <location>
        <begin position="126"/>
        <end position="127"/>
    </location>
    <ligand>
        <name>NAD(+)</name>
        <dbReference type="ChEBI" id="CHEBI:57540"/>
    </ligand>
</feature>
<dbReference type="CDD" id="cd12158">
    <property type="entry name" value="ErythrP_dh"/>
    <property type="match status" value="1"/>
</dbReference>
<organism evidence="10 11">
    <name type="scientific">Pseudomonas luteola</name>
    <dbReference type="NCBI Taxonomy" id="47886"/>
    <lineage>
        <taxon>Bacteria</taxon>
        <taxon>Pseudomonadati</taxon>
        <taxon>Pseudomonadota</taxon>
        <taxon>Gammaproteobacteria</taxon>
        <taxon>Pseudomonadales</taxon>
        <taxon>Pseudomonadaceae</taxon>
        <taxon>Pseudomonas</taxon>
    </lineage>
</organism>
<comment type="subunit">
    <text evidence="5">Homodimer.</text>
</comment>
<keyword evidence="2 5" id="KW-0560">Oxidoreductase</keyword>
<evidence type="ECO:0000313" key="10">
    <source>
        <dbReference type="EMBL" id="SPZ07882.1"/>
    </source>
</evidence>
<dbReference type="InterPro" id="IPR038251">
    <property type="entry name" value="PdxB_dimer_sf"/>
</dbReference>
<keyword evidence="3 5" id="KW-0520">NAD</keyword>
<dbReference type="Pfam" id="PF11890">
    <property type="entry name" value="DUF3410"/>
    <property type="match status" value="1"/>
</dbReference>
<reference evidence="10 11" key="1">
    <citation type="submission" date="2018-06" db="EMBL/GenBank/DDBJ databases">
        <authorList>
            <consortium name="Pathogen Informatics"/>
            <person name="Doyle S."/>
        </authorList>
    </citation>
    <scope>NUCLEOTIDE SEQUENCE [LARGE SCALE GENOMIC DNA]</scope>
    <source>
        <strain evidence="10 11">NCTC11842</strain>
    </source>
</reference>
<dbReference type="PANTHER" id="PTHR42938">
    <property type="entry name" value="FORMATE DEHYDROGENASE 1"/>
    <property type="match status" value="1"/>
</dbReference>
<dbReference type="EMBL" id="JADMCD010000009">
    <property type="protein sequence ID" value="MBF8642463.1"/>
    <property type="molecule type" value="Genomic_DNA"/>
</dbReference>
<feature type="domain" description="Erythronate-4-phosphate dehydrogenase dimerisation" evidence="8">
    <location>
        <begin position="288"/>
        <end position="375"/>
    </location>
</feature>
<dbReference type="EC" id="1.1.1.290" evidence="5"/>
<dbReference type="EMBL" id="UAUF01000012">
    <property type="protein sequence ID" value="SPZ07882.1"/>
    <property type="molecule type" value="Genomic_DNA"/>
</dbReference>
<feature type="active site" evidence="5">
    <location>
        <position position="236"/>
    </location>
</feature>
<dbReference type="Pfam" id="PF00389">
    <property type="entry name" value="2-Hacid_dh"/>
    <property type="match status" value="1"/>
</dbReference>
<dbReference type="InterPro" id="IPR024531">
    <property type="entry name" value="Erythronate-4-P_DHase_dimer"/>
</dbReference>
<dbReference type="HAMAP" id="MF_01825">
    <property type="entry name" value="PdxB"/>
    <property type="match status" value="1"/>
</dbReference>
<dbReference type="UniPathway" id="UPA00244">
    <property type="reaction ID" value="UER00310"/>
</dbReference>
<keyword evidence="1 5" id="KW-0963">Cytoplasm</keyword>
<dbReference type="RefSeq" id="WP_010794790.1">
    <property type="nucleotide sequence ID" value="NZ_CP069262.1"/>
</dbReference>
<dbReference type="GO" id="GO:0005829">
    <property type="term" value="C:cytosol"/>
    <property type="evidence" value="ECO:0007669"/>
    <property type="project" value="TreeGrafter"/>
</dbReference>
<dbReference type="GO" id="GO:0046983">
    <property type="term" value="F:protein dimerization activity"/>
    <property type="evidence" value="ECO:0007669"/>
    <property type="project" value="InterPro"/>
</dbReference>
<feature type="binding site" evidence="5">
    <location>
        <position position="146"/>
    </location>
    <ligand>
        <name>NAD(+)</name>
        <dbReference type="ChEBI" id="CHEBI:57540"/>
    </ligand>
</feature>
<dbReference type="NCBIfam" id="NF001309">
    <property type="entry name" value="PRK00257.1"/>
    <property type="match status" value="1"/>
</dbReference>
<dbReference type="GO" id="GO:0036001">
    <property type="term" value="P:'de novo' pyridoxal 5'-phosphate biosynthetic process"/>
    <property type="evidence" value="ECO:0007669"/>
    <property type="project" value="TreeGrafter"/>
</dbReference>
<evidence type="ECO:0000256" key="3">
    <source>
        <dbReference type="ARBA" id="ARBA00023027"/>
    </source>
</evidence>
<feature type="binding site" evidence="5">
    <location>
        <position position="256"/>
    </location>
    <ligand>
        <name>NAD(+)</name>
        <dbReference type="ChEBI" id="CHEBI:57540"/>
    </ligand>
</feature>
<accession>A0A2X2CGQ5</accession>
<keyword evidence="4 5" id="KW-0664">Pyridoxine biosynthesis</keyword>
<evidence type="ECO:0000259" key="7">
    <source>
        <dbReference type="Pfam" id="PF02826"/>
    </source>
</evidence>
<feature type="domain" description="D-isomer specific 2-hydroxyacid dehydrogenase catalytic" evidence="6">
    <location>
        <begin position="34"/>
        <end position="256"/>
    </location>
</feature>
<dbReference type="Proteomes" id="UP000626180">
    <property type="component" value="Unassembled WGS sequence"/>
</dbReference>
<comment type="similarity">
    <text evidence="5">Belongs to the D-isomer specific 2-hydroxyacid dehydrogenase family. PdxB subfamily.</text>
</comment>
<dbReference type="AlphaFoldDB" id="A0A2X2CGQ5"/>
<evidence type="ECO:0000259" key="6">
    <source>
        <dbReference type="Pfam" id="PF00389"/>
    </source>
</evidence>
<evidence type="ECO:0000256" key="5">
    <source>
        <dbReference type="HAMAP-Rule" id="MF_01825"/>
    </source>
</evidence>